<comment type="catalytic activity">
    <reaction evidence="1">
        <text>ATP + protein L-histidine = ADP + protein N-phospho-L-histidine.</text>
        <dbReference type="EC" id="2.7.13.3"/>
    </reaction>
</comment>
<dbReference type="Proteomes" id="UP001589797">
    <property type="component" value="Unassembled WGS sequence"/>
</dbReference>
<evidence type="ECO:0000256" key="4">
    <source>
        <dbReference type="ARBA" id="ARBA00022679"/>
    </source>
</evidence>
<evidence type="ECO:0000313" key="8">
    <source>
        <dbReference type="Proteomes" id="UP001589797"/>
    </source>
</evidence>
<dbReference type="PANTHER" id="PTHR43304">
    <property type="entry name" value="PHYTOCHROME-LIKE PROTEIN CPH1"/>
    <property type="match status" value="1"/>
</dbReference>
<dbReference type="EMBL" id="JBHLWI010000001">
    <property type="protein sequence ID" value="MFC0261096.1"/>
    <property type="molecule type" value="Genomic_DNA"/>
</dbReference>
<protein>
    <recommendedName>
        <fullName evidence="2">histidine kinase</fullName>
        <ecNumber evidence="2">2.7.13.3</ecNumber>
    </recommendedName>
</protein>
<dbReference type="SUPFAM" id="SSF55785">
    <property type="entry name" value="PYP-like sensor domain (PAS domain)"/>
    <property type="match status" value="3"/>
</dbReference>
<dbReference type="InterPro" id="IPR000014">
    <property type="entry name" value="PAS"/>
</dbReference>
<dbReference type="Gene3D" id="1.10.287.130">
    <property type="match status" value="1"/>
</dbReference>
<dbReference type="SMART" id="SM00091">
    <property type="entry name" value="PAS"/>
    <property type="match status" value="3"/>
</dbReference>
<proteinExistence type="predicted"/>
<organism evidence="7 8">
    <name type="scientific">Fontibacter flavus</name>
    <dbReference type="NCBI Taxonomy" id="654838"/>
    <lineage>
        <taxon>Bacteria</taxon>
        <taxon>Pseudomonadati</taxon>
        <taxon>Bacteroidota</taxon>
        <taxon>Cytophagia</taxon>
        <taxon>Cytophagales</taxon>
        <taxon>Cyclobacteriaceae</taxon>
        <taxon>Fontibacter</taxon>
    </lineage>
</organism>
<evidence type="ECO:0000256" key="5">
    <source>
        <dbReference type="ARBA" id="ARBA00022777"/>
    </source>
</evidence>
<dbReference type="InterPro" id="IPR052162">
    <property type="entry name" value="Sensor_kinase/Photoreceptor"/>
</dbReference>
<dbReference type="RefSeq" id="WP_382385551.1">
    <property type="nucleotide sequence ID" value="NZ_JBHLWI010000001.1"/>
</dbReference>
<keyword evidence="5" id="KW-0418">Kinase</keyword>
<name>A0ABV6FMK3_9BACT</name>
<dbReference type="InterPro" id="IPR000700">
    <property type="entry name" value="PAS-assoc_C"/>
</dbReference>
<reference evidence="7 8" key="1">
    <citation type="submission" date="2024-09" db="EMBL/GenBank/DDBJ databases">
        <authorList>
            <person name="Sun Q."/>
            <person name="Mori K."/>
        </authorList>
    </citation>
    <scope>NUCLEOTIDE SEQUENCE [LARGE SCALE GENOMIC DNA]</scope>
    <source>
        <strain evidence="7 8">CCM 7650</strain>
    </source>
</reference>
<keyword evidence="3" id="KW-0597">Phosphoprotein</keyword>
<feature type="domain" description="PAC" evidence="6">
    <location>
        <begin position="317"/>
        <end position="370"/>
    </location>
</feature>
<evidence type="ECO:0000256" key="1">
    <source>
        <dbReference type="ARBA" id="ARBA00000085"/>
    </source>
</evidence>
<keyword evidence="8" id="KW-1185">Reference proteome</keyword>
<dbReference type="Pfam" id="PF08448">
    <property type="entry name" value="PAS_4"/>
    <property type="match status" value="1"/>
</dbReference>
<dbReference type="PANTHER" id="PTHR43304:SF1">
    <property type="entry name" value="PAC DOMAIN-CONTAINING PROTEIN"/>
    <property type="match status" value="1"/>
</dbReference>
<dbReference type="Gene3D" id="3.30.450.20">
    <property type="entry name" value="PAS domain"/>
    <property type="match status" value="3"/>
</dbReference>
<keyword evidence="4" id="KW-0808">Transferase</keyword>
<evidence type="ECO:0000313" key="7">
    <source>
        <dbReference type="EMBL" id="MFC0261096.1"/>
    </source>
</evidence>
<dbReference type="Pfam" id="PF13426">
    <property type="entry name" value="PAS_9"/>
    <property type="match status" value="2"/>
</dbReference>
<evidence type="ECO:0000259" key="6">
    <source>
        <dbReference type="PROSITE" id="PS50113"/>
    </source>
</evidence>
<dbReference type="NCBIfam" id="TIGR00229">
    <property type="entry name" value="sensory_box"/>
    <property type="match status" value="2"/>
</dbReference>
<dbReference type="PROSITE" id="PS50113">
    <property type="entry name" value="PAC"/>
    <property type="match status" value="1"/>
</dbReference>
<dbReference type="CDD" id="cd00130">
    <property type="entry name" value="PAS"/>
    <property type="match status" value="2"/>
</dbReference>
<evidence type="ECO:0000256" key="3">
    <source>
        <dbReference type="ARBA" id="ARBA00022553"/>
    </source>
</evidence>
<sequence>MLKVKEIEAIVPAFFKNSDLIYVCVLDIEGQVYYASKKFEQLFDTSFTEIFEKNFSETLKKGFQADIHDLLMSVIEKPNHNTQVEFLHGNSLIKWEFSVLKNEEGDFSGILGLGHPKSNHYQIGHNESSFPKSVNPITDIYMQLDHSWEIVSANDEAENYFNQKEENLLGKSIWQIYPDQNIYKYALEFKKAKESKTLRVFEDFSTVNGRWYKVYVIPRPAGLDIVLKDISEVQKLSQEYKQVNFTLQTIIENAEENIFFVGKDLRILGFNSKAEKLVKCHFSKSMKIGDKFLSYLMEGMDEEFLKHVEKIFEGHRIDFEKDVLQQKYGEKIWFSHKFFPLVSSDQKIIGFVYACKDIHEEKINSHKLHHQNRLMREILHTQSTTLRSPLSSILGLLELIDKNQLDKENKKYFSYLKPLAQELDQTIRNNSKQVSDLD</sequence>
<comment type="caution">
    <text evidence="7">The sequence shown here is derived from an EMBL/GenBank/DDBJ whole genome shotgun (WGS) entry which is preliminary data.</text>
</comment>
<dbReference type="InterPro" id="IPR035965">
    <property type="entry name" value="PAS-like_dom_sf"/>
</dbReference>
<dbReference type="EC" id="2.7.13.3" evidence="2"/>
<accession>A0ABV6FMK3</accession>
<dbReference type="InterPro" id="IPR013656">
    <property type="entry name" value="PAS_4"/>
</dbReference>
<evidence type="ECO:0000256" key="2">
    <source>
        <dbReference type="ARBA" id="ARBA00012438"/>
    </source>
</evidence>
<gene>
    <name evidence="7" type="ORF">ACFFIP_00265</name>
</gene>